<protein>
    <submittedName>
        <fullName evidence="1">Uncharacterized protein</fullName>
    </submittedName>
</protein>
<sequence>MNESLLFCRVNEYGFPHWDGFDAFRWYIIPTSWKYMTGDAYLWIYKSAWFIYHKNMIKQYAKEAQIPVLLLAGVAVSEVGGMPERFKGFGVLQAKQVIDELLNKKNKHSNTTSVGSIAIQLGVAAQTLGIDLKALDRFQQFRLAQCLLDNSFNIRVVAFHLRDLILYDNPGINTATLTDEQIILAGSRYNRGVQRSATDIINSIHAPVGSPTREYSEYGRHIIQKKQTIMEMLGSL</sequence>
<evidence type="ECO:0000313" key="1">
    <source>
        <dbReference type="EMBL" id="MCU6678473.1"/>
    </source>
</evidence>
<gene>
    <name evidence="1" type="ORF">M8318_12430</name>
</gene>
<keyword evidence="2" id="KW-1185">Reference proteome</keyword>
<evidence type="ECO:0000313" key="2">
    <source>
        <dbReference type="Proteomes" id="UP001062027"/>
    </source>
</evidence>
<dbReference type="Proteomes" id="UP001062027">
    <property type="component" value="Unassembled WGS sequence"/>
</dbReference>
<dbReference type="EMBL" id="JAMHKS010000073">
    <property type="protein sequence ID" value="MCU6678473.1"/>
    <property type="molecule type" value="Genomic_DNA"/>
</dbReference>
<accession>A0ABT2RC98</accession>
<proteinExistence type="predicted"/>
<dbReference type="RefSeq" id="WP_262662918.1">
    <property type="nucleotide sequence ID" value="NZ_JAMHKS010000073.1"/>
</dbReference>
<comment type="caution">
    <text evidence="1">The sequence shown here is derived from an EMBL/GenBank/DDBJ whole genome shotgun (WGS) entry which is preliminary data.</text>
</comment>
<organism evidence="1 2">
    <name type="scientific">Leclercia tamurae</name>
    <dbReference type="NCBI Taxonomy" id="2926467"/>
    <lineage>
        <taxon>Bacteria</taxon>
        <taxon>Pseudomonadati</taxon>
        <taxon>Pseudomonadota</taxon>
        <taxon>Gammaproteobacteria</taxon>
        <taxon>Enterobacterales</taxon>
        <taxon>Enterobacteriaceae</taxon>
        <taxon>Leclercia</taxon>
    </lineage>
</organism>
<name>A0ABT2RC98_9ENTR</name>
<reference evidence="1" key="1">
    <citation type="submission" date="2022-05" db="EMBL/GenBank/DDBJ databases">
        <title>Description of a novel species of Leclercia; Leclercia tamurae and the Proposal for a Novel Genus Silvania gen. nov. Containing Two Novel Species Silvania hatchlandensis sp. nov. and Silvania confinis sp. nov. Isolated from the Rhizosphere of Oak.</title>
        <authorList>
            <person name="Maddock D.W."/>
            <person name="Brady C.L."/>
            <person name="Denman S."/>
            <person name="Arnold D."/>
        </authorList>
    </citation>
    <scope>NUCLEOTIDE SEQUENCE</scope>
    <source>
        <strain evidence="1">H6S3</strain>
    </source>
</reference>